<reference evidence="2 3" key="1">
    <citation type="journal article" date="2018" name="Evol. Lett.">
        <title>Horizontal gene cluster transfer increased hallucinogenic mushroom diversity.</title>
        <authorList>
            <person name="Reynolds H.T."/>
            <person name="Vijayakumar V."/>
            <person name="Gluck-Thaler E."/>
            <person name="Korotkin H.B."/>
            <person name="Matheny P.B."/>
            <person name="Slot J.C."/>
        </authorList>
    </citation>
    <scope>NUCLEOTIDE SEQUENCE [LARGE SCALE GENOMIC DNA]</scope>
    <source>
        <strain evidence="2 3">2629</strain>
    </source>
</reference>
<protein>
    <submittedName>
        <fullName evidence="2">Uncharacterized protein</fullName>
    </submittedName>
</protein>
<feature type="compositionally biased region" description="Basic and acidic residues" evidence="1">
    <location>
        <begin position="98"/>
        <end position="108"/>
    </location>
</feature>
<name>A0A409X730_9AGAR</name>
<dbReference type="AlphaFoldDB" id="A0A409X730"/>
<dbReference type="STRING" id="181874.A0A409X730"/>
<evidence type="ECO:0000313" key="2">
    <source>
        <dbReference type="EMBL" id="PPQ86514.1"/>
    </source>
</evidence>
<evidence type="ECO:0000256" key="1">
    <source>
        <dbReference type="SAM" id="MobiDB-lite"/>
    </source>
</evidence>
<dbReference type="EMBL" id="NHTK01004467">
    <property type="protein sequence ID" value="PPQ86514.1"/>
    <property type="molecule type" value="Genomic_DNA"/>
</dbReference>
<organism evidence="2 3">
    <name type="scientific">Panaeolus cyanescens</name>
    <dbReference type="NCBI Taxonomy" id="181874"/>
    <lineage>
        <taxon>Eukaryota</taxon>
        <taxon>Fungi</taxon>
        <taxon>Dikarya</taxon>
        <taxon>Basidiomycota</taxon>
        <taxon>Agaricomycotina</taxon>
        <taxon>Agaricomycetes</taxon>
        <taxon>Agaricomycetidae</taxon>
        <taxon>Agaricales</taxon>
        <taxon>Agaricineae</taxon>
        <taxon>Galeropsidaceae</taxon>
        <taxon>Panaeolus</taxon>
    </lineage>
</organism>
<dbReference type="InParanoid" id="A0A409X730"/>
<feature type="compositionally biased region" description="Basic residues" evidence="1">
    <location>
        <begin position="86"/>
        <end position="97"/>
    </location>
</feature>
<sequence length="453" mass="50312">MGRPIRPSSPFDLSTLVVEAFHCQDQGIAVEDDGDRTTPAETDDTELSSNTSPSSTDHPYDHSMPAEEVPQPVPASTSNQPEATKKQSRSNRRRANKRREEIEQQGHKTTEWMLLEHVQLSEPVTLPVDQSQLPVASSGYVGVRSRESKSALRKTHSLDEFLAMGFEVVKWDGREARPLLDSSGRICGVLAGRPRGASFDAVLDRTDHFLQSENRADQFQASELKHRRGKFAAVAFGMSFGGGQPVAQRLAPGAHGDLVRRFLSNQDIACIASFADSAFHTWSPRLYDYYRTTLRKAAAHTKQPLNFPGSCFAAMSVNMGGRVCCFKHRDCVNLAFGWCAITAIGKFDPEKGGHFVLWDLKMVIEFPPGSTILIPSAIFSHSNTSIAQDERRFSITQYSAGALFRWVENGFKTDAELQVEDPEHFTHMQTLKTSRFAHGVGMYSTVDELCKDI</sequence>
<feature type="region of interest" description="Disordered" evidence="1">
    <location>
        <begin position="26"/>
        <end position="108"/>
    </location>
</feature>
<gene>
    <name evidence="2" type="ORF">CVT24_010459</name>
</gene>
<keyword evidence="3" id="KW-1185">Reference proteome</keyword>
<evidence type="ECO:0000313" key="3">
    <source>
        <dbReference type="Proteomes" id="UP000284842"/>
    </source>
</evidence>
<dbReference type="Proteomes" id="UP000284842">
    <property type="component" value="Unassembled WGS sequence"/>
</dbReference>
<proteinExistence type="predicted"/>
<dbReference type="Gene3D" id="3.60.130.30">
    <property type="match status" value="1"/>
</dbReference>
<dbReference type="OrthoDB" id="3202607at2759"/>
<feature type="compositionally biased region" description="Polar residues" evidence="1">
    <location>
        <begin position="47"/>
        <end position="57"/>
    </location>
</feature>
<comment type="caution">
    <text evidence="2">The sequence shown here is derived from an EMBL/GenBank/DDBJ whole genome shotgun (WGS) entry which is preliminary data.</text>
</comment>
<accession>A0A409X730</accession>